<feature type="transmembrane region" description="Helical" evidence="1">
    <location>
        <begin position="20"/>
        <end position="36"/>
    </location>
</feature>
<dbReference type="Proteomes" id="UP000014461">
    <property type="component" value="Unassembled WGS sequence"/>
</dbReference>
<organism evidence="2 3">
    <name type="scientific">Agarivorans albus MKT 106</name>
    <dbReference type="NCBI Taxonomy" id="1331007"/>
    <lineage>
        <taxon>Bacteria</taxon>
        <taxon>Pseudomonadati</taxon>
        <taxon>Pseudomonadota</taxon>
        <taxon>Gammaproteobacteria</taxon>
        <taxon>Alteromonadales</taxon>
        <taxon>Alteromonadaceae</taxon>
        <taxon>Agarivorans</taxon>
    </lineage>
</organism>
<dbReference type="EMBL" id="BARX01000008">
    <property type="protein sequence ID" value="GAD01449.1"/>
    <property type="molecule type" value="Genomic_DNA"/>
</dbReference>
<reference evidence="2" key="1">
    <citation type="journal article" date="2013" name="Genome Announc.">
        <title>Draft Genome Sequence of Agarivorans albus Strain MKT 106T, an Agarolytic Marine Bacterium.</title>
        <authorList>
            <person name="Yasuike M."/>
            <person name="Nakamura Y."/>
            <person name="Kai W."/>
            <person name="Fujiwara A."/>
            <person name="Fukui Y."/>
            <person name="Satomi M."/>
            <person name="Sano M."/>
        </authorList>
    </citation>
    <scope>NUCLEOTIDE SEQUENCE [LARGE SCALE GENOMIC DNA]</scope>
</reference>
<gene>
    <name evidence="2" type="ORF">AALB_1529</name>
</gene>
<sequence length="45" mass="5158">MSELTKIPSILMTNSLDVSLAFKTLGAVSLSWLNFVREKNRFRRS</sequence>
<evidence type="ECO:0000313" key="2">
    <source>
        <dbReference type="EMBL" id="GAD01449.1"/>
    </source>
</evidence>
<evidence type="ECO:0000313" key="3">
    <source>
        <dbReference type="Proteomes" id="UP000014461"/>
    </source>
</evidence>
<keyword evidence="1" id="KW-0472">Membrane</keyword>
<keyword evidence="3" id="KW-1185">Reference proteome</keyword>
<keyword evidence="1" id="KW-1133">Transmembrane helix</keyword>
<dbReference type="AlphaFoldDB" id="R9PJ96"/>
<name>R9PJ96_AGAAL</name>
<accession>R9PJ96</accession>
<keyword evidence="1" id="KW-0812">Transmembrane</keyword>
<proteinExistence type="predicted"/>
<protein>
    <submittedName>
        <fullName evidence="2">Uncharacterized protein</fullName>
    </submittedName>
</protein>
<evidence type="ECO:0000256" key="1">
    <source>
        <dbReference type="SAM" id="Phobius"/>
    </source>
</evidence>
<comment type="caution">
    <text evidence="2">The sequence shown here is derived from an EMBL/GenBank/DDBJ whole genome shotgun (WGS) entry which is preliminary data.</text>
</comment>